<dbReference type="SUPFAM" id="SSF63380">
    <property type="entry name" value="Riboflavin synthase domain-like"/>
    <property type="match status" value="1"/>
</dbReference>
<evidence type="ECO:0000313" key="8">
    <source>
        <dbReference type="Proteomes" id="UP000250079"/>
    </source>
</evidence>
<sequence length="353" mass="39360">MSEVYNVRLEPVGLEFEVQEDETILDAAFRQGIALPHGCKEGQCSACKCIKLEGEIELLKHSTFALNDFERESDHILMCCTKAYSDIEIELLNFDEELLSRSIPVKTYEGKIVDFSALSHDIRGVDIEIDAPLKFWAGQYVDITVSTAGGETITRSFSMANPPSEAQKLSFIIKKYPDGRFSNELDDGGIKVGASVSISGPFGMCFRREEREGPVILVGAGSGMSPVWSILNDQVVSAEDRQILFFYGARTENDLIKLEEIKSLTEQYPLVEFIPVLSHAEEDSDWTGERGFVHESVERRLQELDIQGQGDVYACGPPPMIEALAPILFMNDFETDRIFFDKFTPTSGSSSVH</sequence>
<reference evidence="7 8" key="1">
    <citation type="submission" date="2016-12" db="EMBL/GenBank/DDBJ databases">
        <authorList>
            <person name="Song W.-J."/>
            <person name="Kurnit D.M."/>
        </authorList>
    </citation>
    <scope>NUCLEOTIDE SEQUENCE [LARGE SCALE GENOMIC DNA]</scope>
    <source>
        <strain evidence="7 8">IMCC3135</strain>
    </source>
</reference>
<dbReference type="SUPFAM" id="SSF52343">
    <property type="entry name" value="Ferredoxin reductase-like, C-terminal NADP-linked domain"/>
    <property type="match status" value="1"/>
</dbReference>
<dbReference type="Pfam" id="PF00175">
    <property type="entry name" value="NAD_binding_1"/>
    <property type="match status" value="1"/>
</dbReference>
<keyword evidence="1" id="KW-0813">Transport</keyword>
<dbReference type="InterPro" id="IPR001433">
    <property type="entry name" value="OxRdtase_FAD/NAD-bd"/>
</dbReference>
<dbReference type="PROSITE" id="PS00197">
    <property type="entry name" value="2FE2S_FER_1"/>
    <property type="match status" value="1"/>
</dbReference>
<dbReference type="OrthoDB" id="9806195at2"/>
<evidence type="ECO:0000259" key="5">
    <source>
        <dbReference type="PROSITE" id="PS51085"/>
    </source>
</evidence>
<dbReference type="InterPro" id="IPR008333">
    <property type="entry name" value="Cbr1-like_FAD-bd_dom"/>
</dbReference>
<evidence type="ECO:0000256" key="4">
    <source>
        <dbReference type="ARBA" id="ARBA00023004"/>
    </source>
</evidence>
<dbReference type="Pfam" id="PF00970">
    <property type="entry name" value="FAD_binding_6"/>
    <property type="match status" value="1"/>
</dbReference>
<dbReference type="PANTHER" id="PTHR43644">
    <property type="entry name" value="NA(+)-TRANSLOCATING NADH-QUINONE REDUCTASE SUBUNIT"/>
    <property type="match status" value="1"/>
</dbReference>
<dbReference type="RefSeq" id="WP_088919834.1">
    <property type="nucleotide sequence ID" value="NZ_CP018632.1"/>
</dbReference>
<dbReference type="InterPro" id="IPR036010">
    <property type="entry name" value="2Fe-2S_ferredoxin-like_sf"/>
</dbReference>
<dbReference type="CDD" id="cd00207">
    <property type="entry name" value="fer2"/>
    <property type="match status" value="1"/>
</dbReference>
<dbReference type="InterPro" id="IPR039261">
    <property type="entry name" value="FNR_nucleotide-bd"/>
</dbReference>
<dbReference type="Pfam" id="PF00111">
    <property type="entry name" value="Fer2"/>
    <property type="match status" value="1"/>
</dbReference>
<protein>
    <submittedName>
        <fullName evidence="7">Phenol hydroxylase P5 protein</fullName>
        <ecNumber evidence="7">1.14.13.7</ecNumber>
    </submittedName>
</protein>
<dbReference type="Gene3D" id="3.10.20.30">
    <property type="match status" value="1"/>
</dbReference>
<dbReference type="InterPro" id="IPR017938">
    <property type="entry name" value="Riboflavin_synthase-like_b-brl"/>
</dbReference>
<dbReference type="EMBL" id="CP018632">
    <property type="protein sequence ID" value="ASJ74856.1"/>
    <property type="molecule type" value="Genomic_DNA"/>
</dbReference>
<gene>
    <name evidence="7" type="primary">dmpP</name>
    <name evidence="7" type="ORF">IMCC3135_23935</name>
</gene>
<dbReference type="PANTHER" id="PTHR43644:SF1">
    <property type="entry name" value="NAD(P)H-FLAVIN REDUCTASE"/>
    <property type="match status" value="1"/>
</dbReference>
<evidence type="ECO:0000313" key="7">
    <source>
        <dbReference type="EMBL" id="ASJ74856.1"/>
    </source>
</evidence>
<evidence type="ECO:0000256" key="2">
    <source>
        <dbReference type="ARBA" id="ARBA00022630"/>
    </source>
</evidence>
<accession>A0A2Z2NTP6</accession>
<evidence type="ECO:0000259" key="6">
    <source>
        <dbReference type="PROSITE" id="PS51384"/>
    </source>
</evidence>
<name>A0A2Z2NTP6_9GAMM</name>
<dbReference type="PRINTS" id="PR00410">
    <property type="entry name" value="PHEHYDRXLASE"/>
</dbReference>
<keyword evidence="4" id="KW-0408">Iron</keyword>
<evidence type="ECO:0000256" key="1">
    <source>
        <dbReference type="ARBA" id="ARBA00022448"/>
    </source>
</evidence>
<dbReference type="EC" id="1.14.13.7" evidence="7"/>
<proteinExistence type="predicted"/>
<dbReference type="InterPro" id="IPR017927">
    <property type="entry name" value="FAD-bd_FR_type"/>
</dbReference>
<keyword evidence="8" id="KW-1185">Reference proteome</keyword>
<dbReference type="Gene3D" id="2.40.30.10">
    <property type="entry name" value="Translation factors"/>
    <property type="match status" value="1"/>
</dbReference>
<dbReference type="PRINTS" id="PR00371">
    <property type="entry name" value="FPNCR"/>
</dbReference>
<keyword evidence="3" id="KW-0274">FAD</keyword>
<dbReference type="GO" id="GO:0018662">
    <property type="term" value="F:phenol 2-monooxygenase activity"/>
    <property type="evidence" value="ECO:0007669"/>
    <property type="project" value="UniProtKB-EC"/>
</dbReference>
<dbReference type="PROSITE" id="PS51085">
    <property type="entry name" value="2FE2S_FER_2"/>
    <property type="match status" value="1"/>
</dbReference>
<dbReference type="Gene3D" id="3.40.50.80">
    <property type="entry name" value="Nucleotide-binding domain of ferredoxin-NADP reductase (FNR) module"/>
    <property type="match status" value="1"/>
</dbReference>
<dbReference type="PROSITE" id="PS51384">
    <property type="entry name" value="FAD_FR"/>
    <property type="match status" value="1"/>
</dbReference>
<dbReference type="InterPro" id="IPR001041">
    <property type="entry name" value="2Fe-2S_ferredoxin-type"/>
</dbReference>
<feature type="domain" description="2Fe-2S ferredoxin-type" evidence="5">
    <location>
        <begin position="5"/>
        <end position="95"/>
    </location>
</feature>
<feature type="domain" description="FAD-binding FR-type" evidence="6">
    <location>
        <begin position="105"/>
        <end position="208"/>
    </location>
</feature>
<dbReference type="InterPro" id="IPR006058">
    <property type="entry name" value="2Fe2S_fd_BS"/>
</dbReference>
<keyword evidence="2" id="KW-0285">Flavoprotein</keyword>
<keyword evidence="7" id="KW-0560">Oxidoreductase</keyword>
<dbReference type="InterPro" id="IPR012675">
    <property type="entry name" value="Beta-grasp_dom_sf"/>
</dbReference>
<dbReference type="SUPFAM" id="SSF54292">
    <property type="entry name" value="2Fe-2S ferredoxin-like"/>
    <property type="match status" value="1"/>
</dbReference>
<dbReference type="AlphaFoldDB" id="A0A2Z2NTP6"/>
<evidence type="ECO:0000256" key="3">
    <source>
        <dbReference type="ARBA" id="ARBA00022827"/>
    </source>
</evidence>
<dbReference type="InterPro" id="IPR001709">
    <property type="entry name" value="Flavoprot_Pyr_Nucl_cyt_Rdtase"/>
</dbReference>
<dbReference type="Proteomes" id="UP000250079">
    <property type="component" value="Chromosome"/>
</dbReference>
<dbReference type="KEGG" id="gai:IMCC3135_23935"/>
<organism evidence="7 8">
    <name type="scientific">Granulosicoccus antarcticus IMCC3135</name>
    <dbReference type="NCBI Taxonomy" id="1192854"/>
    <lineage>
        <taxon>Bacteria</taxon>
        <taxon>Pseudomonadati</taxon>
        <taxon>Pseudomonadota</taxon>
        <taxon>Gammaproteobacteria</taxon>
        <taxon>Chromatiales</taxon>
        <taxon>Granulosicoccaceae</taxon>
        <taxon>Granulosicoccus</taxon>
    </lineage>
</organism>
<dbReference type="GO" id="GO:0051537">
    <property type="term" value="F:2 iron, 2 sulfur cluster binding"/>
    <property type="evidence" value="ECO:0007669"/>
    <property type="project" value="InterPro"/>
</dbReference>